<evidence type="ECO:0000256" key="5">
    <source>
        <dbReference type="ARBA" id="ARBA00022984"/>
    </source>
</evidence>
<feature type="active site" evidence="7">
    <location>
        <position position="162"/>
    </location>
</feature>
<evidence type="ECO:0000313" key="13">
    <source>
        <dbReference type="Proteomes" id="UP000230833"/>
    </source>
</evidence>
<evidence type="ECO:0000256" key="10">
    <source>
        <dbReference type="SAM" id="Phobius"/>
    </source>
</evidence>
<evidence type="ECO:0000256" key="3">
    <source>
        <dbReference type="ARBA" id="ARBA00022801"/>
    </source>
</evidence>
<dbReference type="SUPFAM" id="SSF56601">
    <property type="entry name" value="beta-lactamase/transpeptidase-like"/>
    <property type="match status" value="1"/>
</dbReference>
<keyword evidence="6" id="KW-0961">Cell wall biogenesis/degradation</keyword>
<evidence type="ECO:0000256" key="1">
    <source>
        <dbReference type="ARBA" id="ARBA00007164"/>
    </source>
</evidence>
<keyword evidence="10" id="KW-0472">Membrane</keyword>
<feature type="active site" description="Acyl-ester intermediate" evidence="7">
    <location>
        <position position="108"/>
    </location>
</feature>
<dbReference type="Gene3D" id="3.40.710.10">
    <property type="entry name" value="DD-peptidase/beta-lactamase superfamily"/>
    <property type="match status" value="1"/>
</dbReference>
<dbReference type="Pfam" id="PF00768">
    <property type="entry name" value="Peptidase_S11"/>
    <property type="match status" value="1"/>
</dbReference>
<dbReference type="EMBL" id="PCYL01000024">
    <property type="protein sequence ID" value="PIR46893.1"/>
    <property type="molecule type" value="Genomic_DNA"/>
</dbReference>
<keyword evidence="10" id="KW-0812">Transmembrane</keyword>
<accession>A0A2H0RK63</accession>
<evidence type="ECO:0000256" key="4">
    <source>
        <dbReference type="ARBA" id="ARBA00022960"/>
    </source>
</evidence>
<dbReference type="InterPro" id="IPR012338">
    <property type="entry name" value="Beta-lactam/transpept-like"/>
</dbReference>
<evidence type="ECO:0000256" key="2">
    <source>
        <dbReference type="ARBA" id="ARBA00022729"/>
    </source>
</evidence>
<protein>
    <recommendedName>
        <fullName evidence="11">Peptidase S11 D-alanyl-D-alanine carboxypeptidase A N-terminal domain-containing protein</fullName>
    </recommendedName>
</protein>
<dbReference type="GO" id="GO:0009002">
    <property type="term" value="F:serine-type D-Ala-D-Ala carboxypeptidase activity"/>
    <property type="evidence" value="ECO:0007669"/>
    <property type="project" value="InterPro"/>
</dbReference>
<name>A0A2H0RK63_9BACT</name>
<organism evidence="12 13">
    <name type="scientific">Candidatus Vogelbacteria bacterium CG10_big_fil_rev_8_21_14_0_10_45_14</name>
    <dbReference type="NCBI Taxonomy" id="1975042"/>
    <lineage>
        <taxon>Bacteria</taxon>
        <taxon>Candidatus Vogeliibacteriota</taxon>
    </lineage>
</organism>
<evidence type="ECO:0000256" key="6">
    <source>
        <dbReference type="ARBA" id="ARBA00023316"/>
    </source>
</evidence>
<feature type="domain" description="Peptidase S11 D-alanyl-D-alanine carboxypeptidase A N-terminal" evidence="11">
    <location>
        <begin position="77"/>
        <end position="309"/>
    </location>
</feature>
<dbReference type="GO" id="GO:0071555">
    <property type="term" value="P:cell wall organization"/>
    <property type="evidence" value="ECO:0007669"/>
    <property type="project" value="UniProtKB-KW"/>
</dbReference>
<feature type="active site" description="Proton acceptor" evidence="7">
    <location>
        <position position="111"/>
    </location>
</feature>
<gene>
    <name evidence="12" type="ORF">COV07_01945</name>
</gene>
<dbReference type="PANTHER" id="PTHR21581:SF6">
    <property type="entry name" value="TRAFFICKING PROTEIN PARTICLE COMPLEX SUBUNIT 12"/>
    <property type="match status" value="1"/>
</dbReference>
<evidence type="ECO:0000256" key="9">
    <source>
        <dbReference type="RuleBase" id="RU004016"/>
    </source>
</evidence>
<dbReference type="InterPro" id="IPR018044">
    <property type="entry name" value="Peptidase_S11"/>
</dbReference>
<evidence type="ECO:0000256" key="7">
    <source>
        <dbReference type="PIRSR" id="PIRSR618044-1"/>
    </source>
</evidence>
<evidence type="ECO:0000313" key="12">
    <source>
        <dbReference type="EMBL" id="PIR46893.1"/>
    </source>
</evidence>
<dbReference type="PRINTS" id="PR00725">
    <property type="entry name" value="DADACBPTASE1"/>
</dbReference>
<dbReference type="Proteomes" id="UP000230833">
    <property type="component" value="Unassembled WGS sequence"/>
</dbReference>
<keyword evidence="4" id="KW-0133">Cell shape</keyword>
<keyword evidence="3" id="KW-0378">Hydrolase</keyword>
<dbReference type="PANTHER" id="PTHR21581">
    <property type="entry name" value="D-ALANYL-D-ALANINE CARBOXYPEPTIDASE"/>
    <property type="match status" value="1"/>
</dbReference>
<keyword evidence="10" id="KW-1133">Transmembrane helix</keyword>
<dbReference type="GO" id="GO:0009252">
    <property type="term" value="P:peptidoglycan biosynthetic process"/>
    <property type="evidence" value="ECO:0007669"/>
    <property type="project" value="UniProtKB-KW"/>
</dbReference>
<keyword evidence="2" id="KW-0732">Signal</keyword>
<evidence type="ECO:0000259" key="11">
    <source>
        <dbReference type="Pfam" id="PF00768"/>
    </source>
</evidence>
<dbReference type="GO" id="GO:0006508">
    <property type="term" value="P:proteolysis"/>
    <property type="evidence" value="ECO:0007669"/>
    <property type="project" value="InterPro"/>
</dbReference>
<feature type="binding site" evidence="8">
    <location>
        <position position="279"/>
    </location>
    <ligand>
        <name>substrate</name>
    </ligand>
</feature>
<comment type="similarity">
    <text evidence="1 9">Belongs to the peptidase S11 family.</text>
</comment>
<sequence>MYKTPMKNEDVVTDIALKPAYIPAVWKKNLPIIAGMFLIILGLGTATLPYITDRDHVDLEVAELAEIATQPNIYENINLEARSAIVYDIKSGEIFFGRNEDVQLPLASIAKIMTALVAVHNKSGDDTVKVASGAFETEGATSLAVGERWHLSDLIDQTLVSSSNTGAVAIAMSVGSNIGGGKPTSSFVDFMNTYAAELGLEKTYFLNPTGLDEGHDLAGAYGSALDVARLLSFITKYNPELIRATGFQTVRAVTLDNVIKDAKNTNTSIQRLPFLRAGKTGYTDLAGGNLAIVFDVGLDHPVVAVVLGSSIHGRFTDIERLVQATFLKYKLQE</sequence>
<dbReference type="GO" id="GO:0008360">
    <property type="term" value="P:regulation of cell shape"/>
    <property type="evidence" value="ECO:0007669"/>
    <property type="project" value="UniProtKB-KW"/>
</dbReference>
<reference evidence="12 13" key="1">
    <citation type="submission" date="2017-09" db="EMBL/GenBank/DDBJ databases">
        <title>Depth-based differentiation of microbial function through sediment-hosted aquifers and enrichment of novel symbionts in the deep terrestrial subsurface.</title>
        <authorList>
            <person name="Probst A.J."/>
            <person name="Ladd B."/>
            <person name="Jarett J.K."/>
            <person name="Geller-Mcgrath D.E."/>
            <person name="Sieber C.M."/>
            <person name="Emerson J.B."/>
            <person name="Anantharaman K."/>
            <person name="Thomas B.C."/>
            <person name="Malmstrom R."/>
            <person name="Stieglmeier M."/>
            <person name="Klingl A."/>
            <person name="Woyke T."/>
            <person name="Ryan C.M."/>
            <person name="Banfield J.F."/>
        </authorList>
    </citation>
    <scope>NUCLEOTIDE SEQUENCE [LARGE SCALE GENOMIC DNA]</scope>
    <source>
        <strain evidence="12">CG10_big_fil_rev_8_21_14_0_10_45_14</strain>
    </source>
</reference>
<dbReference type="InterPro" id="IPR001967">
    <property type="entry name" value="Peptidase_S11_N"/>
</dbReference>
<dbReference type="AlphaFoldDB" id="A0A2H0RK63"/>
<evidence type="ECO:0000256" key="8">
    <source>
        <dbReference type="PIRSR" id="PIRSR618044-2"/>
    </source>
</evidence>
<proteinExistence type="inferred from homology"/>
<feature type="transmembrane region" description="Helical" evidence="10">
    <location>
        <begin position="30"/>
        <end position="51"/>
    </location>
</feature>
<keyword evidence="5" id="KW-0573">Peptidoglycan synthesis</keyword>
<comment type="caution">
    <text evidence="12">The sequence shown here is derived from an EMBL/GenBank/DDBJ whole genome shotgun (WGS) entry which is preliminary data.</text>
</comment>